<organism evidence="2 3">
    <name type="scientific">Companilactobacillus pabuli</name>
    <dbReference type="NCBI Taxonomy" id="2714036"/>
    <lineage>
        <taxon>Bacteria</taxon>
        <taxon>Bacillati</taxon>
        <taxon>Bacillota</taxon>
        <taxon>Bacilli</taxon>
        <taxon>Lactobacillales</taxon>
        <taxon>Lactobacillaceae</taxon>
        <taxon>Companilactobacillus</taxon>
    </lineage>
</organism>
<dbReference type="AlphaFoldDB" id="A0A7L7L0Z3"/>
<name>A0A7L7L0Z3_9LACO</name>
<gene>
    <name evidence="2" type="ORF">G6534_11400</name>
</gene>
<evidence type="ECO:0000313" key="2">
    <source>
        <dbReference type="EMBL" id="QMT85194.1"/>
    </source>
</evidence>
<protein>
    <submittedName>
        <fullName evidence="2">Uncharacterized protein</fullName>
    </submittedName>
</protein>
<dbReference type="Proteomes" id="UP000514410">
    <property type="component" value="Chromosome"/>
</dbReference>
<proteinExistence type="predicted"/>
<sequence>MKKQDIDWKKILKIVGIIALVIIGIIIIWHIIVWLISLVEYLFGVVVAGIEWIIGFFIFVLVFKALFGGKTTSSSTHVKKPFFLPSASDNIKEAKHQVHDARDDVADSRDYVGHLNKNERDRRRW</sequence>
<reference evidence="2 3" key="1">
    <citation type="submission" date="2020-02" db="EMBL/GenBank/DDBJ databases">
        <title>Complete Genome Sequence of Lactobacillus sp. NFFJ11 Isolated from animal feed.</title>
        <authorList>
            <person name="Jung J.Y."/>
        </authorList>
    </citation>
    <scope>NUCLEOTIDE SEQUENCE [LARGE SCALE GENOMIC DNA]</scope>
    <source>
        <strain evidence="2 3">NFFJ11</strain>
    </source>
</reference>
<feature type="transmembrane region" description="Helical" evidence="1">
    <location>
        <begin position="12"/>
        <end position="36"/>
    </location>
</feature>
<dbReference type="EMBL" id="CP049366">
    <property type="protein sequence ID" value="QMT85194.1"/>
    <property type="molecule type" value="Genomic_DNA"/>
</dbReference>
<keyword evidence="3" id="KW-1185">Reference proteome</keyword>
<dbReference type="RefSeq" id="WP_182082911.1">
    <property type="nucleotide sequence ID" value="NZ_CP049366.1"/>
</dbReference>
<feature type="transmembrane region" description="Helical" evidence="1">
    <location>
        <begin position="42"/>
        <end position="67"/>
    </location>
</feature>
<accession>A0A7L7L0Z3</accession>
<dbReference type="KEGG" id="cpab:G6534_11400"/>
<keyword evidence="1" id="KW-0812">Transmembrane</keyword>
<keyword evidence="1" id="KW-1133">Transmembrane helix</keyword>
<evidence type="ECO:0000313" key="3">
    <source>
        <dbReference type="Proteomes" id="UP000514410"/>
    </source>
</evidence>
<keyword evidence="1" id="KW-0472">Membrane</keyword>
<evidence type="ECO:0000256" key="1">
    <source>
        <dbReference type="SAM" id="Phobius"/>
    </source>
</evidence>